<evidence type="ECO:0000256" key="1">
    <source>
        <dbReference type="SAM" id="Phobius"/>
    </source>
</evidence>
<dbReference type="AlphaFoldDB" id="A0A0C9Z0H7"/>
<organism evidence="2 3">
    <name type="scientific">Pisolithus microcarpus 441</name>
    <dbReference type="NCBI Taxonomy" id="765257"/>
    <lineage>
        <taxon>Eukaryota</taxon>
        <taxon>Fungi</taxon>
        <taxon>Dikarya</taxon>
        <taxon>Basidiomycota</taxon>
        <taxon>Agaricomycotina</taxon>
        <taxon>Agaricomycetes</taxon>
        <taxon>Agaricomycetidae</taxon>
        <taxon>Boletales</taxon>
        <taxon>Sclerodermatineae</taxon>
        <taxon>Pisolithaceae</taxon>
        <taxon>Pisolithus</taxon>
    </lineage>
</organism>
<reference evidence="3" key="2">
    <citation type="submission" date="2015-01" db="EMBL/GenBank/DDBJ databases">
        <title>Evolutionary Origins and Diversification of the Mycorrhizal Mutualists.</title>
        <authorList>
            <consortium name="DOE Joint Genome Institute"/>
            <consortium name="Mycorrhizal Genomics Consortium"/>
            <person name="Kohler A."/>
            <person name="Kuo A."/>
            <person name="Nagy L.G."/>
            <person name="Floudas D."/>
            <person name="Copeland A."/>
            <person name="Barry K.W."/>
            <person name="Cichocki N."/>
            <person name="Veneault-Fourrey C."/>
            <person name="LaButti K."/>
            <person name="Lindquist E.A."/>
            <person name="Lipzen A."/>
            <person name="Lundell T."/>
            <person name="Morin E."/>
            <person name="Murat C."/>
            <person name="Riley R."/>
            <person name="Ohm R."/>
            <person name="Sun H."/>
            <person name="Tunlid A."/>
            <person name="Henrissat B."/>
            <person name="Grigoriev I.V."/>
            <person name="Hibbett D.S."/>
            <person name="Martin F."/>
        </authorList>
    </citation>
    <scope>NUCLEOTIDE SEQUENCE [LARGE SCALE GENOMIC DNA]</scope>
    <source>
        <strain evidence="3">441</strain>
    </source>
</reference>
<keyword evidence="1" id="KW-1133">Transmembrane helix</keyword>
<name>A0A0C9Z0H7_9AGAM</name>
<protein>
    <submittedName>
        <fullName evidence="2">Unplaced genomic scaffold scaffold_54, whole genome shotgun sequence</fullName>
    </submittedName>
</protein>
<evidence type="ECO:0000313" key="3">
    <source>
        <dbReference type="Proteomes" id="UP000054018"/>
    </source>
</evidence>
<reference evidence="2 3" key="1">
    <citation type="submission" date="2014-04" db="EMBL/GenBank/DDBJ databases">
        <authorList>
            <consortium name="DOE Joint Genome Institute"/>
            <person name="Kuo A."/>
            <person name="Kohler A."/>
            <person name="Costa M.D."/>
            <person name="Nagy L.G."/>
            <person name="Floudas D."/>
            <person name="Copeland A."/>
            <person name="Barry K.W."/>
            <person name="Cichocki N."/>
            <person name="Veneault-Fourrey C."/>
            <person name="LaButti K."/>
            <person name="Lindquist E.A."/>
            <person name="Lipzen A."/>
            <person name="Lundell T."/>
            <person name="Morin E."/>
            <person name="Murat C."/>
            <person name="Sun H."/>
            <person name="Tunlid A."/>
            <person name="Henrissat B."/>
            <person name="Grigoriev I.V."/>
            <person name="Hibbett D.S."/>
            <person name="Martin F."/>
            <person name="Nordberg H.P."/>
            <person name="Cantor M.N."/>
            <person name="Hua S.X."/>
        </authorList>
    </citation>
    <scope>NUCLEOTIDE SEQUENCE [LARGE SCALE GENOMIC DNA]</scope>
    <source>
        <strain evidence="2 3">441</strain>
    </source>
</reference>
<feature type="transmembrane region" description="Helical" evidence="1">
    <location>
        <begin position="58"/>
        <end position="80"/>
    </location>
</feature>
<sequence length="103" mass="11939">MVVGVPNTALSHYLTDLRTTLVSCKYFTLKILNNTSRALILLSISCPFHSYIDWTHGMSYLLFYIYSVPYIASPIFVNYIEWRCRFSTTTTALPPQFLPGYWI</sequence>
<evidence type="ECO:0000313" key="2">
    <source>
        <dbReference type="EMBL" id="KIK22516.1"/>
    </source>
</evidence>
<dbReference type="HOGENOM" id="CLU_2264794_0_0_1"/>
<keyword evidence="1" id="KW-0472">Membrane</keyword>
<keyword evidence="3" id="KW-1185">Reference proteome</keyword>
<keyword evidence="1" id="KW-0812">Transmembrane</keyword>
<gene>
    <name evidence="2" type="ORF">PISMIDRAFT_497580</name>
</gene>
<dbReference type="EMBL" id="KN833738">
    <property type="protein sequence ID" value="KIK22516.1"/>
    <property type="molecule type" value="Genomic_DNA"/>
</dbReference>
<dbReference type="Proteomes" id="UP000054018">
    <property type="component" value="Unassembled WGS sequence"/>
</dbReference>
<accession>A0A0C9Z0H7</accession>
<proteinExistence type="predicted"/>